<dbReference type="Gene3D" id="1.20.1260.10">
    <property type="match status" value="1"/>
</dbReference>
<keyword evidence="5" id="KW-1185">Reference proteome</keyword>
<comment type="similarity">
    <text evidence="1 2">Belongs to the Dps family.</text>
</comment>
<evidence type="ECO:0000256" key="1">
    <source>
        <dbReference type="ARBA" id="ARBA00009497"/>
    </source>
</evidence>
<evidence type="ECO:0000313" key="4">
    <source>
        <dbReference type="EMBL" id="TCC54372.1"/>
    </source>
</evidence>
<dbReference type="SUPFAM" id="SSF47240">
    <property type="entry name" value="Ferritin-like"/>
    <property type="match status" value="1"/>
</dbReference>
<name>A0A4V6N4P6_9ACTN</name>
<dbReference type="InterPro" id="IPR012347">
    <property type="entry name" value="Ferritin-like"/>
</dbReference>
<dbReference type="InterPro" id="IPR008331">
    <property type="entry name" value="Ferritin_DPS_dom"/>
</dbReference>
<dbReference type="Proteomes" id="UP000291144">
    <property type="component" value="Unassembled WGS sequence"/>
</dbReference>
<proteinExistence type="inferred from homology"/>
<dbReference type="InterPro" id="IPR002177">
    <property type="entry name" value="DPS_DNA-bd"/>
</dbReference>
<dbReference type="PIRSF" id="PIRSF005900">
    <property type="entry name" value="Dps"/>
    <property type="match status" value="1"/>
</dbReference>
<dbReference type="AlphaFoldDB" id="A0A4V6N4P6"/>
<dbReference type="InterPro" id="IPR009078">
    <property type="entry name" value="Ferritin-like_SF"/>
</dbReference>
<dbReference type="PROSITE" id="PS00818">
    <property type="entry name" value="DPS_1"/>
    <property type="match status" value="1"/>
</dbReference>
<protein>
    <submittedName>
        <fullName evidence="4">DNA starvation/stationary phase protection protein</fullName>
    </submittedName>
</protein>
<dbReference type="PANTHER" id="PTHR42932">
    <property type="entry name" value="GENERAL STRESS PROTEIN 20U"/>
    <property type="match status" value="1"/>
</dbReference>
<evidence type="ECO:0000313" key="5">
    <source>
        <dbReference type="Proteomes" id="UP000291144"/>
    </source>
</evidence>
<dbReference type="GO" id="GO:0016722">
    <property type="term" value="F:oxidoreductase activity, acting on metal ions"/>
    <property type="evidence" value="ECO:0007669"/>
    <property type="project" value="InterPro"/>
</dbReference>
<sequence>MAMESVANSVQLPPLDNPNERSAVGAELQVVLQDLIDLSLIGKQLHWSVVGAAAHSVHLFLDELVGEWRELADVVAERAVTLGFVPDGQSSAVAAGSRVEAVEVQSLADHAVVWELGRRVAAVAERIRERLGSIGAADLVTQDVLIKVVGMLEKHQWLLRVQLGQKA</sequence>
<dbReference type="CDD" id="cd01043">
    <property type="entry name" value="DPS"/>
    <property type="match status" value="1"/>
</dbReference>
<feature type="domain" description="Ferritin/DPS" evidence="3">
    <location>
        <begin position="27"/>
        <end position="164"/>
    </location>
</feature>
<dbReference type="InterPro" id="IPR023188">
    <property type="entry name" value="DPS_DNA-bd_CS"/>
</dbReference>
<gene>
    <name evidence="4" type="ORF">E0H73_38620</name>
</gene>
<dbReference type="GO" id="GO:0008199">
    <property type="term" value="F:ferric iron binding"/>
    <property type="evidence" value="ECO:0007669"/>
    <property type="project" value="InterPro"/>
</dbReference>
<reference evidence="4 5" key="1">
    <citation type="submission" date="2019-02" db="EMBL/GenBank/DDBJ databases">
        <title>Kribbella capetownensis sp. nov. and Kribbella speibonae sp. nov., isolated from soil.</title>
        <authorList>
            <person name="Curtis S.M."/>
            <person name="Norton I."/>
            <person name="Everest G.J."/>
            <person name="Meyers P.R."/>
        </authorList>
    </citation>
    <scope>NUCLEOTIDE SEQUENCE [LARGE SCALE GENOMIC DNA]</scope>
    <source>
        <strain evidence="4 5">NRRL B-24813</strain>
    </source>
</reference>
<dbReference type="OrthoDB" id="9797687at2"/>
<accession>A0A4V6N4P6</accession>
<dbReference type="PRINTS" id="PR01346">
    <property type="entry name" value="HELNAPAPROT"/>
</dbReference>
<evidence type="ECO:0000259" key="3">
    <source>
        <dbReference type="Pfam" id="PF00210"/>
    </source>
</evidence>
<evidence type="ECO:0000256" key="2">
    <source>
        <dbReference type="RuleBase" id="RU003875"/>
    </source>
</evidence>
<dbReference type="PANTHER" id="PTHR42932:SF2">
    <property type="entry name" value="DNA PROTECTION DURING STARVATION PROTEIN 1"/>
    <property type="match status" value="1"/>
</dbReference>
<comment type="caution">
    <text evidence="4">The sequence shown here is derived from an EMBL/GenBank/DDBJ whole genome shotgun (WGS) entry which is preliminary data.</text>
</comment>
<dbReference type="Pfam" id="PF00210">
    <property type="entry name" value="Ferritin"/>
    <property type="match status" value="1"/>
</dbReference>
<organism evidence="4 5">
    <name type="scientific">Kribbella pittospori</name>
    <dbReference type="NCBI Taxonomy" id="722689"/>
    <lineage>
        <taxon>Bacteria</taxon>
        <taxon>Bacillati</taxon>
        <taxon>Actinomycetota</taxon>
        <taxon>Actinomycetes</taxon>
        <taxon>Propionibacteriales</taxon>
        <taxon>Kribbellaceae</taxon>
        <taxon>Kribbella</taxon>
    </lineage>
</organism>
<dbReference type="EMBL" id="SJKB01000019">
    <property type="protein sequence ID" value="TCC54372.1"/>
    <property type="molecule type" value="Genomic_DNA"/>
</dbReference>